<organism evidence="1 2">
    <name type="scientific">Escherichia phage vB_EcoP-101101UKE1</name>
    <dbReference type="NCBI Taxonomy" id="2865789"/>
    <lineage>
        <taxon>Viruses</taxon>
        <taxon>Duplodnaviria</taxon>
        <taxon>Heunggongvirae</taxon>
        <taxon>Uroviricota</taxon>
        <taxon>Caudoviricetes</taxon>
        <taxon>Autographivirales</taxon>
        <taxon>Autosignataviridae</taxon>
        <taxon>Molineuxvirinae</taxon>
        <taxon>Vectrevirus</taxon>
        <taxon>Vectrevirus P101101UKE1</taxon>
    </lineage>
</organism>
<dbReference type="EMBL" id="MZ234012">
    <property type="protein sequence ID" value="QZI78681.1"/>
    <property type="molecule type" value="Genomic_DNA"/>
</dbReference>
<accession>A0AAE7XS21</accession>
<reference evidence="1 2" key="1">
    <citation type="submission" date="2021-05" db="EMBL/GenBank/DDBJ databases">
        <title>Naturally bred epsilon2 phages have an improved host range and effectivity in uropathogenic E. coli over their ancestor phages.</title>
        <authorList>
            <person name="Saez D."/>
            <person name="Loose M."/>
            <person name="Mutti M."/>
            <person name="Visram Z."/>
            <person name="Hitzenhammer E."/>
            <person name="Dippel D."/>
            <person name="Tisakova L."/>
            <person name="Schertler S."/>
            <person name="Wittmann J."/>
            <person name="Corsini L."/>
            <person name="Wagenlehner F."/>
        </authorList>
    </citation>
    <scope>NUCLEOTIDE SEQUENCE [LARGE SCALE GENOMIC DNA]</scope>
</reference>
<keyword evidence="2" id="KW-1185">Reference proteome</keyword>
<dbReference type="Proteomes" id="UP000828651">
    <property type="component" value="Segment"/>
</dbReference>
<gene>
    <name evidence="1" type="ORF">101101UKE1_046</name>
</gene>
<protein>
    <submittedName>
        <fullName evidence="1">Uncharacterized protein</fullName>
    </submittedName>
</protein>
<evidence type="ECO:0000313" key="1">
    <source>
        <dbReference type="EMBL" id="QZI78681.1"/>
    </source>
</evidence>
<proteinExistence type="predicted"/>
<name>A0AAE7XS21_9CAUD</name>
<evidence type="ECO:0000313" key="2">
    <source>
        <dbReference type="Proteomes" id="UP000828651"/>
    </source>
</evidence>
<sequence length="45" mass="5197">MVGCVAWCERMVAKASEEGNYEDWQNYSTLLAQWKGRCNEKAVQI</sequence>